<sequence length="315" mass="33898">MKLIFDTDISQLIVAEGFASPVALLEAKRGTGAKIQLTLLRDGQAWTAPALSQFRFIVKPWGKYEVDQTCALAESWTLDSSRKVYEGRINYATDKLNELLKVADPAGENTDTGRMSLMAEFAWRETDSVPWGDRSHTVEFVLHNNVWRGTETIPGAPASQEGPTLPLLTPATVAITSPVINSHATANTLLDVTGLKFPVQSGKRYSFKFLIPYNAAATTTGSRWSINGPALSQLHYNSRYTLTATTETVNYLSAYNLPAAANLSSLTSGNLAVIEGTLTAAANGEVIARFASEIANSAITALAGAHVTYMVLPSV</sequence>
<proteinExistence type="predicted"/>
<keyword evidence="2" id="KW-1185">Reference proteome</keyword>
<accession>A0ABP9PKF0</accession>
<gene>
    <name evidence="1" type="ORF">GCM10023213_43820</name>
</gene>
<dbReference type="RefSeq" id="WP_345738556.1">
    <property type="nucleotide sequence ID" value="NZ_BAABIA010000011.1"/>
</dbReference>
<dbReference type="Proteomes" id="UP001499852">
    <property type="component" value="Unassembled WGS sequence"/>
</dbReference>
<reference evidence="2" key="1">
    <citation type="journal article" date="2019" name="Int. J. Syst. Evol. Microbiol.">
        <title>The Global Catalogue of Microorganisms (GCM) 10K type strain sequencing project: providing services to taxonomists for standard genome sequencing and annotation.</title>
        <authorList>
            <consortium name="The Broad Institute Genomics Platform"/>
            <consortium name="The Broad Institute Genome Sequencing Center for Infectious Disease"/>
            <person name="Wu L."/>
            <person name="Ma J."/>
        </authorList>
    </citation>
    <scope>NUCLEOTIDE SEQUENCE [LARGE SCALE GENOMIC DNA]</scope>
    <source>
        <strain evidence="2">JCM 18053</strain>
    </source>
</reference>
<organism evidence="1 2">
    <name type="scientific">Prosthecobacter algae</name>
    <dbReference type="NCBI Taxonomy" id="1144682"/>
    <lineage>
        <taxon>Bacteria</taxon>
        <taxon>Pseudomonadati</taxon>
        <taxon>Verrucomicrobiota</taxon>
        <taxon>Verrucomicrobiia</taxon>
        <taxon>Verrucomicrobiales</taxon>
        <taxon>Verrucomicrobiaceae</taxon>
        <taxon>Prosthecobacter</taxon>
    </lineage>
</organism>
<evidence type="ECO:0000313" key="1">
    <source>
        <dbReference type="EMBL" id="GAA5148132.1"/>
    </source>
</evidence>
<protein>
    <submittedName>
        <fullName evidence="1">Uncharacterized protein</fullName>
    </submittedName>
</protein>
<dbReference type="EMBL" id="BAABIA010000011">
    <property type="protein sequence ID" value="GAA5148132.1"/>
    <property type="molecule type" value="Genomic_DNA"/>
</dbReference>
<evidence type="ECO:0000313" key="2">
    <source>
        <dbReference type="Proteomes" id="UP001499852"/>
    </source>
</evidence>
<comment type="caution">
    <text evidence="1">The sequence shown here is derived from an EMBL/GenBank/DDBJ whole genome shotgun (WGS) entry which is preliminary data.</text>
</comment>
<name>A0ABP9PKF0_9BACT</name>